<evidence type="ECO:0000259" key="3">
    <source>
        <dbReference type="Pfam" id="PF00881"/>
    </source>
</evidence>
<dbReference type="OrthoDB" id="9802760at2"/>
<dbReference type="PANTHER" id="PTHR43673:SF10">
    <property type="entry name" value="NADH DEHYDROGENASE_NAD(P)H NITROREDUCTASE XCC3605-RELATED"/>
    <property type="match status" value="1"/>
</dbReference>
<dbReference type="PANTHER" id="PTHR43673">
    <property type="entry name" value="NAD(P)H NITROREDUCTASE YDGI-RELATED"/>
    <property type="match status" value="1"/>
</dbReference>
<dbReference type="KEGG" id="blau:DQQ01_04860"/>
<dbReference type="Gene3D" id="3.40.109.10">
    <property type="entry name" value="NADH Oxidase"/>
    <property type="match status" value="1"/>
</dbReference>
<dbReference type="InterPro" id="IPR000415">
    <property type="entry name" value="Nitroreductase-like"/>
</dbReference>
<accession>A0A2Z4U9Y3</accession>
<evidence type="ECO:0000256" key="2">
    <source>
        <dbReference type="ARBA" id="ARBA00023002"/>
    </source>
</evidence>
<protein>
    <recommendedName>
        <fullName evidence="3">Nitroreductase domain-containing protein</fullName>
    </recommendedName>
</protein>
<evidence type="ECO:0000256" key="1">
    <source>
        <dbReference type="ARBA" id="ARBA00007118"/>
    </source>
</evidence>
<dbReference type="GO" id="GO:0016491">
    <property type="term" value="F:oxidoreductase activity"/>
    <property type="evidence" value="ECO:0007669"/>
    <property type="project" value="UniProtKB-KW"/>
</dbReference>
<dbReference type="EMBL" id="CP030280">
    <property type="protein sequence ID" value="AWY97589.1"/>
    <property type="molecule type" value="Genomic_DNA"/>
</dbReference>
<gene>
    <name evidence="4" type="ORF">DQQ01_04860</name>
</gene>
<evidence type="ECO:0000313" key="5">
    <source>
        <dbReference type="Proteomes" id="UP000250003"/>
    </source>
</evidence>
<dbReference type="SUPFAM" id="SSF55469">
    <property type="entry name" value="FMN-dependent nitroreductase-like"/>
    <property type="match status" value="1"/>
</dbReference>
<feature type="domain" description="Nitroreductase" evidence="3">
    <location>
        <begin position="156"/>
        <end position="300"/>
    </location>
</feature>
<dbReference type="Proteomes" id="UP000250003">
    <property type="component" value="Chromosome"/>
</dbReference>
<dbReference type="RefSeq" id="WP_111918871.1">
    <property type="nucleotide sequence ID" value="NZ_CP030280.1"/>
</dbReference>
<keyword evidence="2" id="KW-0560">Oxidoreductase</keyword>
<organism evidence="4 5">
    <name type="scientific">Blautia argi</name>
    <dbReference type="NCBI Taxonomy" id="1912897"/>
    <lineage>
        <taxon>Bacteria</taxon>
        <taxon>Bacillati</taxon>
        <taxon>Bacillota</taxon>
        <taxon>Clostridia</taxon>
        <taxon>Lachnospirales</taxon>
        <taxon>Lachnospiraceae</taxon>
        <taxon>Blautia</taxon>
    </lineage>
</organism>
<proteinExistence type="inferred from homology"/>
<reference evidence="5" key="1">
    <citation type="submission" date="2018-06" db="EMBL/GenBank/DDBJ databases">
        <title>Description of Blautia argi sp. nov., a new anaerobic isolated from dog feces.</title>
        <authorList>
            <person name="Chang Y.-H."/>
            <person name="Paek J."/>
            <person name="Shin Y."/>
        </authorList>
    </citation>
    <scope>NUCLEOTIDE SEQUENCE [LARGE SCALE GENOMIC DNA]</scope>
    <source>
        <strain evidence="5">KCTC 15426</strain>
    </source>
</reference>
<name>A0A2Z4U9Y3_9FIRM</name>
<dbReference type="AlphaFoldDB" id="A0A2Z4U9Y3"/>
<comment type="similarity">
    <text evidence="1">Belongs to the nitroreductase family.</text>
</comment>
<dbReference type="Pfam" id="PF00881">
    <property type="entry name" value="Nitroreductase"/>
    <property type="match status" value="1"/>
</dbReference>
<keyword evidence="5" id="KW-1185">Reference proteome</keyword>
<sequence length="322" mass="37181">MKKRLGQWKRDILMLLDYLSDFKNYQKSNFGNYKNTDIIAMEAKIHRQMHIIEKGMSLSNPRVGFGQEKIKILLEYIDEYIKLGYGNKSKIISQAVGTLKAYLDFFKTQGYKNEQLAQKIETYNVYSDKQNCGVKVLTLEELKKAQHSEFPEFFLSRHSVRQFLDKDVDVSVIRKAVAMAMNSPSACNRQSAKVYVYLNKEINDIIGKDLLEGSGGFSQEVNKYLVITGNYAAFTDSYERNQCIVDASLFAMNLVLALHYYGVGSCLLQASERKELDKKRHELLEIPSNEKIVLFLAIGYYKDEFRVAQSQRKDIQDYLIIK</sequence>
<dbReference type="InterPro" id="IPR029479">
    <property type="entry name" value="Nitroreductase"/>
</dbReference>
<evidence type="ECO:0000313" key="4">
    <source>
        <dbReference type="EMBL" id="AWY97589.1"/>
    </source>
</evidence>